<dbReference type="GO" id="GO:0060271">
    <property type="term" value="P:cilium assembly"/>
    <property type="evidence" value="ECO:0007669"/>
    <property type="project" value="TreeGrafter"/>
</dbReference>
<feature type="compositionally biased region" description="Low complexity" evidence="5">
    <location>
        <begin position="42"/>
        <end position="61"/>
    </location>
</feature>
<keyword evidence="6" id="KW-1133">Transmembrane helix</keyword>
<evidence type="ECO:0000256" key="6">
    <source>
        <dbReference type="SAM" id="Phobius"/>
    </source>
</evidence>
<evidence type="ECO:0000313" key="9">
    <source>
        <dbReference type="Proteomes" id="UP001211907"/>
    </source>
</evidence>
<feature type="compositionally biased region" description="Polar residues" evidence="5">
    <location>
        <begin position="425"/>
        <end position="448"/>
    </location>
</feature>
<feature type="domain" description="CCDC113/CCDC96 coiled-coil" evidence="7">
    <location>
        <begin position="839"/>
        <end position="988"/>
    </location>
</feature>
<dbReference type="Proteomes" id="UP001211907">
    <property type="component" value="Unassembled WGS sequence"/>
</dbReference>
<keyword evidence="6" id="KW-0472">Membrane</keyword>
<sequence>MSGARVKPVEDEESGYGMGAAGESGSARGFARVPTSEGEADSATACTTNTGSTSNSCTNNSTKQKADVESLFSASAISAIIGSIISSVAIVMVNKLALNNGFPYASSLTALHQLTVYIFTTILIKTKSIPALPEPLPASQSRPRYIVAALYSSGLVLMNQSLAMNPVAFYQLLKMSCIPAIAFFQYLLFNKVVNRPTGISLGVILLGVAISTMAPTNAQAKNSQRADEFDTKSAASAAATFFSGFLTLIVSISAVSTTVLSQIEVSMNPDLKRLSSFQVMNAMSVLSFVVCIVAALFIDVKISLLDFLNPESFGAKIAVFVDSILAEAPLGWVLFSCVLSIVVNLFGTNLIKYTSPMTFQVVGHLKTMLTLGIGALLFGAGGLDGLKGVGVLVALVGMGTKSKAPSLAASKRGSRANISQLQSNLVKHSSQNTISSTPVSTRQSQTALAQPDDAFQPTETILNENELQISNQQQQQQPESADDEILNTATDSAVADSRPNDQKPDDTDASVEARLSATLDKITSQLSIIALGDTIGIDSNGGCGNDESLIEVGDEIEVIPQVARTLTSPLLKQNNSFTFVHADYAAVVGANVAISGGDVDDLGGGGSGVAAALSVVPFAQQVFMRSESFFEADGDLFGCSGCLTVGVARFRTPIMRPSSPTWVPPIVEANNAEGDIAAVIEIAQVAVSVAIVEEEIIDREALIASIKQQLDLKEKLQAKNSFLQNKLGEYFKRKRTDDVHDSEKSVADQEQLYQGPTIRYANCMTALSTLRTEYESLNSTNSKIVNEYKSKLGQHSLEASERGEEFVKFKRATALAAENSRTGKSIPTKTVAQLEATDQRKEMEVAAVRLDHIKLRNKLKRHEQLLRQKEELADGLHLIDFEQLKIENQTYNEKIEERNEELLKLRKKITNIVQVLTHVKEKLQFVQAENSNLRKDLKCLDRDVAVRRDSLPASKQARDGIKNLNNMIRQKNGLLGNKPLLRDFEEKVPFQG</sequence>
<name>A0AAD5T3E8_9FUNG</name>
<dbReference type="InterPro" id="IPR037185">
    <property type="entry name" value="EmrE-like"/>
</dbReference>
<feature type="transmembrane region" description="Helical" evidence="6">
    <location>
        <begin position="330"/>
        <end position="351"/>
    </location>
</feature>
<dbReference type="GO" id="GO:0005930">
    <property type="term" value="C:axoneme"/>
    <property type="evidence" value="ECO:0007669"/>
    <property type="project" value="TreeGrafter"/>
</dbReference>
<feature type="transmembrane region" description="Helical" evidence="6">
    <location>
        <begin position="279"/>
        <end position="298"/>
    </location>
</feature>
<dbReference type="PANTHER" id="PTHR15654">
    <property type="entry name" value="COILED-COIL DOMAIN-CONTAINING PROTEIN 113-RELATED"/>
    <property type="match status" value="1"/>
</dbReference>
<feature type="transmembrane region" description="Helical" evidence="6">
    <location>
        <begin position="371"/>
        <end position="398"/>
    </location>
</feature>
<proteinExistence type="predicted"/>
<evidence type="ECO:0000256" key="4">
    <source>
        <dbReference type="SAM" id="Coils"/>
    </source>
</evidence>
<dbReference type="Pfam" id="PF13870">
    <property type="entry name" value="CCDC113_CCDC96_CC"/>
    <property type="match status" value="1"/>
</dbReference>
<comment type="subcellular location">
    <subcellularLocation>
        <location evidence="1">Cell projection</location>
        <location evidence="1">Cilium</location>
    </subcellularLocation>
</comment>
<feature type="transmembrane region" description="Helical" evidence="6">
    <location>
        <begin position="196"/>
        <end position="214"/>
    </location>
</feature>
<evidence type="ECO:0000313" key="8">
    <source>
        <dbReference type="EMBL" id="KAJ3126957.1"/>
    </source>
</evidence>
<feature type="transmembrane region" description="Helical" evidence="6">
    <location>
        <begin position="168"/>
        <end position="189"/>
    </location>
</feature>
<feature type="region of interest" description="Disordered" evidence="5">
    <location>
        <begin position="1"/>
        <end position="61"/>
    </location>
</feature>
<dbReference type="AlphaFoldDB" id="A0AAD5T3E8"/>
<organism evidence="8 9">
    <name type="scientific">Physocladia obscura</name>
    <dbReference type="NCBI Taxonomy" id="109957"/>
    <lineage>
        <taxon>Eukaryota</taxon>
        <taxon>Fungi</taxon>
        <taxon>Fungi incertae sedis</taxon>
        <taxon>Chytridiomycota</taxon>
        <taxon>Chytridiomycota incertae sedis</taxon>
        <taxon>Chytridiomycetes</taxon>
        <taxon>Chytridiales</taxon>
        <taxon>Chytriomycetaceae</taxon>
        <taxon>Physocladia</taxon>
    </lineage>
</organism>
<keyword evidence="3" id="KW-0966">Cell projection</keyword>
<feature type="coiled-coil region" evidence="4">
    <location>
        <begin position="852"/>
        <end position="943"/>
    </location>
</feature>
<dbReference type="EMBL" id="JADGJH010000534">
    <property type="protein sequence ID" value="KAJ3126957.1"/>
    <property type="molecule type" value="Genomic_DNA"/>
</dbReference>
<comment type="caution">
    <text evidence="8">The sequence shown here is derived from an EMBL/GenBank/DDBJ whole genome shotgun (WGS) entry which is preliminary data.</text>
</comment>
<keyword evidence="9" id="KW-1185">Reference proteome</keyword>
<protein>
    <submittedName>
        <fullName evidence="8">Coiled-coil domain-containing protein 96</fullName>
    </submittedName>
</protein>
<feature type="region of interest" description="Disordered" evidence="5">
    <location>
        <begin position="425"/>
        <end position="455"/>
    </location>
</feature>
<evidence type="ECO:0000256" key="5">
    <source>
        <dbReference type="SAM" id="MobiDB-lite"/>
    </source>
</evidence>
<gene>
    <name evidence="8" type="primary">CCDC96</name>
    <name evidence="8" type="ORF">HK100_010007</name>
</gene>
<feature type="transmembrane region" description="Helical" evidence="6">
    <location>
        <begin position="234"/>
        <end position="259"/>
    </location>
</feature>
<dbReference type="InterPro" id="IPR025254">
    <property type="entry name" value="CCDC113/CCDC96_CC"/>
</dbReference>
<evidence type="ECO:0000259" key="7">
    <source>
        <dbReference type="Pfam" id="PF13870"/>
    </source>
</evidence>
<dbReference type="InterPro" id="IPR051885">
    <property type="entry name" value="CC_CF"/>
</dbReference>
<dbReference type="SUPFAM" id="SSF103481">
    <property type="entry name" value="Multidrug resistance efflux transporter EmrE"/>
    <property type="match status" value="1"/>
</dbReference>
<dbReference type="GO" id="GO:0036064">
    <property type="term" value="C:ciliary basal body"/>
    <property type="evidence" value="ECO:0007669"/>
    <property type="project" value="TreeGrafter"/>
</dbReference>
<evidence type="ECO:0000256" key="3">
    <source>
        <dbReference type="ARBA" id="ARBA00023273"/>
    </source>
</evidence>
<evidence type="ECO:0000256" key="2">
    <source>
        <dbReference type="ARBA" id="ARBA00023054"/>
    </source>
</evidence>
<accession>A0AAD5T3E8</accession>
<reference evidence="8" key="1">
    <citation type="submission" date="2020-05" db="EMBL/GenBank/DDBJ databases">
        <title>Phylogenomic resolution of chytrid fungi.</title>
        <authorList>
            <person name="Stajich J.E."/>
            <person name="Amses K."/>
            <person name="Simmons R."/>
            <person name="Seto K."/>
            <person name="Myers J."/>
            <person name="Bonds A."/>
            <person name="Quandt C.A."/>
            <person name="Barry K."/>
            <person name="Liu P."/>
            <person name="Grigoriev I."/>
            <person name="Longcore J.E."/>
            <person name="James T.Y."/>
        </authorList>
    </citation>
    <scope>NUCLEOTIDE SEQUENCE</scope>
    <source>
        <strain evidence="8">JEL0513</strain>
    </source>
</reference>
<feature type="coiled-coil region" evidence="4">
    <location>
        <begin position="699"/>
        <end position="733"/>
    </location>
</feature>
<dbReference type="PANTHER" id="PTHR15654:SF1">
    <property type="entry name" value="COILED-COIL DOMAIN-CONTAINING PROTEIN 96"/>
    <property type="match status" value="1"/>
</dbReference>
<keyword evidence="2 4" id="KW-0175">Coiled coil</keyword>
<keyword evidence="6" id="KW-0812">Transmembrane</keyword>
<feature type="transmembrane region" description="Helical" evidence="6">
    <location>
        <begin position="71"/>
        <end position="92"/>
    </location>
</feature>
<evidence type="ECO:0000256" key="1">
    <source>
        <dbReference type="ARBA" id="ARBA00004138"/>
    </source>
</evidence>